<evidence type="ECO:0000313" key="3">
    <source>
        <dbReference type="EMBL" id="KAF4735958.1"/>
    </source>
</evidence>
<reference evidence="3 4" key="1">
    <citation type="submission" date="2020-04" db="EMBL/GenBank/DDBJ databases">
        <title>Perkinsus olseni comparative genomics.</title>
        <authorList>
            <person name="Bogema D.R."/>
        </authorList>
    </citation>
    <scope>NUCLEOTIDE SEQUENCE [LARGE SCALE GENOMIC DNA]</scope>
    <source>
        <strain evidence="3 4">ATCC PRA-207</strain>
    </source>
</reference>
<organism evidence="3 4">
    <name type="scientific">Perkinsus olseni</name>
    <name type="common">Perkinsus atlanticus</name>
    <dbReference type="NCBI Taxonomy" id="32597"/>
    <lineage>
        <taxon>Eukaryota</taxon>
        <taxon>Sar</taxon>
        <taxon>Alveolata</taxon>
        <taxon>Perkinsozoa</taxon>
        <taxon>Perkinsea</taxon>
        <taxon>Perkinsida</taxon>
        <taxon>Perkinsidae</taxon>
        <taxon>Perkinsus</taxon>
    </lineage>
</organism>
<feature type="region of interest" description="Disordered" evidence="2">
    <location>
        <begin position="57"/>
        <end position="83"/>
    </location>
</feature>
<proteinExistence type="predicted"/>
<feature type="region of interest" description="Disordered" evidence="2">
    <location>
        <begin position="301"/>
        <end position="352"/>
    </location>
</feature>
<feature type="compositionally biased region" description="Basic and acidic residues" evidence="2">
    <location>
        <begin position="223"/>
        <end position="236"/>
    </location>
</feature>
<feature type="compositionally biased region" description="Basic and acidic residues" evidence="2">
    <location>
        <begin position="139"/>
        <end position="150"/>
    </location>
</feature>
<feature type="region of interest" description="Disordered" evidence="2">
    <location>
        <begin position="126"/>
        <end position="150"/>
    </location>
</feature>
<dbReference type="Proteomes" id="UP000553632">
    <property type="component" value="Unassembled WGS sequence"/>
</dbReference>
<accession>A0A7J6SSU7</accession>
<gene>
    <name evidence="3" type="ORF">FOZ63_010858</name>
</gene>
<sequence length="352" mass="40360">MADVEEENELRNRLLEDSEKLADFHADWEMKRDEQLIRAVEDGKLFNTKRRTRMEAAHNSSLENGAGNAYTNNASSNNRHHRMKRHKLEEMIRAAERDVAEELEKLHQEEYDDDDMDSMDLGSDLVVSEDDAGEESYDEDSRRGQQSEVKKMVIRKLKEAREKERINKRREAERRKKAIEDIKSQLESGLSTLEDREQEQYIRIRTTRRASVGNVKSSMFPTARREDQEKQQHQEEELPSPPTNGACAPYEATEDLHKGMHAATHDAATLQQPTIVNSNSIVDHGHFLVNDCLIMNNRSSCHDDDDDDADKANTYEKKAGSTQRVSSPPPIRRGSISSRWKVGNDNNDDGLS</sequence>
<evidence type="ECO:0000313" key="4">
    <source>
        <dbReference type="Proteomes" id="UP000553632"/>
    </source>
</evidence>
<feature type="region of interest" description="Disordered" evidence="2">
    <location>
        <begin position="215"/>
        <end position="245"/>
    </location>
</feature>
<comment type="caution">
    <text evidence="3">The sequence shown here is derived from an EMBL/GenBank/DDBJ whole genome shotgun (WGS) entry which is preliminary data.</text>
</comment>
<feature type="coiled-coil region" evidence="1">
    <location>
        <begin position="154"/>
        <end position="189"/>
    </location>
</feature>
<feature type="compositionally biased region" description="Basic and acidic residues" evidence="2">
    <location>
        <begin position="310"/>
        <end position="319"/>
    </location>
</feature>
<dbReference type="AlphaFoldDB" id="A0A7J6SSU7"/>
<feature type="compositionally biased region" description="Polar residues" evidence="2">
    <location>
        <begin position="58"/>
        <end position="77"/>
    </location>
</feature>
<keyword evidence="1" id="KW-0175">Coiled coil</keyword>
<keyword evidence="4" id="KW-1185">Reference proteome</keyword>
<name>A0A7J6SSU7_PEROL</name>
<protein>
    <submittedName>
        <fullName evidence="3">Uncharacterized protein</fullName>
    </submittedName>
</protein>
<dbReference type="EMBL" id="JABANO010015977">
    <property type="protein sequence ID" value="KAF4735958.1"/>
    <property type="molecule type" value="Genomic_DNA"/>
</dbReference>
<evidence type="ECO:0000256" key="2">
    <source>
        <dbReference type="SAM" id="MobiDB-lite"/>
    </source>
</evidence>
<evidence type="ECO:0000256" key="1">
    <source>
        <dbReference type="SAM" id="Coils"/>
    </source>
</evidence>
<feature type="compositionally biased region" description="Acidic residues" evidence="2">
    <location>
        <begin position="127"/>
        <end position="138"/>
    </location>
</feature>